<sequence>MEDGVKGDTTKPREAKFVGKEGWVKKSSGKFLGSYKDRYIQVEKTEIVVYESEDLKNCLERVDLENFDKCHELRSAFKKKNRLILIRAPKSGNKVQDVKIQAQNVEDKDAWIKALSDGINRAKNKIFDEVKVDESCSLEHVTRSRPKGNQGRRPPTRIHMKEVATLSSDGILRKDLDSVSNTPNGTHQIDSDTDTPKEAVKPPMPPSKPVESPQLCPDEEAAPQKKILKPPMPPSKWNKPSAPNEGETPQEAEPAGSPVPQDKPCNSSEEPDSTLTAPVPSLSPPPPSKDSLKPPMPPSKDKKPAQVVDGEAHQIPIGTKDNEEQSLEGTTSDTQARNGSGFKRISPVPEDPEEDPAEQEYPAPVLTTPEEQEPDSTGGKSTEPLPEPVKKSSGPSALPKKKPATPLANSDQPCDHKEGLAEDSGPEESKSILPSNEMASSAACIISDGQNLTPPTEAKDELAAVLSSGDSGGGMVPPDLVVQRTKQEVSKSYDSKQFGDESEVAFVESDGQVHLVDGVSEGKEPVDGHVSQKGKAIQSARSKAHMLKQMQTKRSIEPNPPALPLKPSSKGKSASMGDLLSEPVVLMTEGPGEEPSRMSPRNDTNELQSRVALELEDTVELLDAVTSRCQKQGFPGSEGVQKSPSPEELLAKAVEKLRKADQFLQEAKSLRQVDTQEKKHRRMSW</sequence>
<feature type="compositionally biased region" description="Polar residues" evidence="1">
    <location>
        <begin position="264"/>
        <end position="276"/>
    </location>
</feature>
<dbReference type="GO" id="GO:0071888">
    <property type="term" value="P:macrophage apoptotic process"/>
    <property type="evidence" value="ECO:0007669"/>
    <property type="project" value="TreeGrafter"/>
</dbReference>
<accession>A0A8T3CZV2</accession>
<feature type="compositionally biased region" description="Pro residues" evidence="1">
    <location>
        <begin position="281"/>
        <end position="298"/>
    </location>
</feature>
<name>A0A8T3CZV2_9TELE</name>
<dbReference type="InterPro" id="IPR043448">
    <property type="entry name" value="PKHO1/2"/>
</dbReference>
<evidence type="ECO:0000313" key="3">
    <source>
        <dbReference type="EMBL" id="KAI1889731.1"/>
    </source>
</evidence>
<feature type="region of interest" description="Disordered" evidence="1">
    <location>
        <begin position="169"/>
        <end position="478"/>
    </location>
</feature>
<organism evidence="3 4">
    <name type="scientific">Albula goreensis</name>
    <dbReference type="NCBI Taxonomy" id="1534307"/>
    <lineage>
        <taxon>Eukaryota</taxon>
        <taxon>Metazoa</taxon>
        <taxon>Chordata</taxon>
        <taxon>Craniata</taxon>
        <taxon>Vertebrata</taxon>
        <taxon>Euteleostomi</taxon>
        <taxon>Actinopterygii</taxon>
        <taxon>Neopterygii</taxon>
        <taxon>Teleostei</taxon>
        <taxon>Albuliformes</taxon>
        <taxon>Albulidae</taxon>
        <taxon>Albula</taxon>
    </lineage>
</organism>
<dbReference type="Gene3D" id="2.30.29.30">
    <property type="entry name" value="Pleckstrin-homology domain (PH domain)/Phosphotyrosine-binding domain (PTB)"/>
    <property type="match status" value="1"/>
</dbReference>
<dbReference type="SMART" id="SM00233">
    <property type="entry name" value="PH"/>
    <property type="match status" value="1"/>
</dbReference>
<proteinExistence type="predicted"/>
<dbReference type="Pfam" id="PF00169">
    <property type="entry name" value="PH"/>
    <property type="match status" value="1"/>
</dbReference>
<evidence type="ECO:0000259" key="2">
    <source>
        <dbReference type="PROSITE" id="PS50003"/>
    </source>
</evidence>
<feature type="compositionally biased region" description="Polar residues" evidence="1">
    <location>
        <begin position="178"/>
        <end position="188"/>
    </location>
</feature>
<feature type="compositionally biased region" description="Polar residues" evidence="1">
    <location>
        <begin position="327"/>
        <end position="338"/>
    </location>
</feature>
<reference evidence="3" key="1">
    <citation type="submission" date="2021-01" db="EMBL/GenBank/DDBJ databases">
        <authorList>
            <person name="Zahm M."/>
            <person name="Roques C."/>
            <person name="Cabau C."/>
            <person name="Klopp C."/>
            <person name="Donnadieu C."/>
            <person name="Jouanno E."/>
            <person name="Lampietro C."/>
            <person name="Louis A."/>
            <person name="Herpin A."/>
            <person name="Echchiki A."/>
            <person name="Berthelot C."/>
            <person name="Parey E."/>
            <person name="Roest-Crollius H."/>
            <person name="Braasch I."/>
            <person name="Postlethwait J."/>
            <person name="Bobe J."/>
            <person name="Montfort J."/>
            <person name="Bouchez O."/>
            <person name="Begum T."/>
            <person name="Mejri S."/>
            <person name="Adams A."/>
            <person name="Chen W.-J."/>
            <person name="Guiguen Y."/>
        </authorList>
    </citation>
    <scope>NUCLEOTIDE SEQUENCE</scope>
    <source>
        <tissue evidence="3">Blood</tissue>
    </source>
</reference>
<dbReference type="SUPFAM" id="SSF50729">
    <property type="entry name" value="PH domain-like"/>
    <property type="match status" value="1"/>
</dbReference>
<feature type="region of interest" description="Disordered" evidence="1">
    <location>
        <begin position="519"/>
        <end position="581"/>
    </location>
</feature>
<dbReference type="OrthoDB" id="8860305at2759"/>
<dbReference type="PANTHER" id="PTHR15871:SF2">
    <property type="entry name" value="PLECKSTRIN HOMOLOGY DOMAIN-CONTAINING FAMILY O MEMBER 2"/>
    <property type="match status" value="1"/>
</dbReference>
<dbReference type="Proteomes" id="UP000829720">
    <property type="component" value="Unassembled WGS sequence"/>
</dbReference>
<keyword evidence="4" id="KW-1185">Reference proteome</keyword>
<dbReference type="InterPro" id="IPR001849">
    <property type="entry name" value="PH_domain"/>
</dbReference>
<dbReference type="PANTHER" id="PTHR15871">
    <property type="entry name" value="PH DOMAIN-CONTAINING PROTEIN"/>
    <property type="match status" value="1"/>
</dbReference>
<feature type="domain" description="PH" evidence="2">
    <location>
        <begin position="17"/>
        <end position="120"/>
    </location>
</feature>
<dbReference type="AlphaFoldDB" id="A0A8T3CZV2"/>
<dbReference type="PROSITE" id="PS50003">
    <property type="entry name" value="PH_DOMAIN"/>
    <property type="match status" value="1"/>
</dbReference>
<evidence type="ECO:0000313" key="4">
    <source>
        <dbReference type="Proteomes" id="UP000829720"/>
    </source>
</evidence>
<comment type="caution">
    <text evidence="3">The sequence shown here is derived from an EMBL/GenBank/DDBJ whole genome shotgun (WGS) entry which is preliminary data.</text>
</comment>
<gene>
    <name evidence="3" type="ORF">AGOR_G00165960</name>
</gene>
<dbReference type="EMBL" id="JAERUA010000015">
    <property type="protein sequence ID" value="KAI1889731.1"/>
    <property type="molecule type" value="Genomic_DNA"/>
</dbReference>
<evidence type="ECO:0000256" key="1">
    <source>
        <dbReference type="SAM" id="MobiDB-lite"/>
    </source>
</evidence>
<feature type="region of interest" description="Disordered" evidence="1">
    <location>
        <begin position="139"/>
        <end position="158"/>
    </location>
</feature>
<dbReference type="InterPro" id="IPR011993">
    <property type="entry name" value="PH-like_dom_sf"/>
</dbReference>
<protein>
    <recommendedName>
        <fullName evidence="2">PH domain-containing protein</fullName>
    </recommendedName>
</protein>